<keyword evidence="3" id="KW-0946">Virion</keyword>
<evidence type="ECO:0000259" key="5">
    <source>
        <dbReference type="Pfam" id="PF00661"/>
    </source>
</evidence>
<sequence length="370" mass="41538">MADMDTVYINLMADDPTHQKELLSFPLIPVTGPDGKKELQHQVRTQSLLASDKQTERFIFLNTYGFIYDTTPDKTTFSTPEHINQPKRTMVSAAMMTIGLVPANIPLNELTATVFGLKVRVRKSARYREVVWYQCNPVPALLAATRFGRQGGLESSTGVSVKAPEKIDCEKDYTYYPYFLSVCYIATSNLFKVPKMVANATNSQLYHLTMQVTFAFPKNIPPANQKLLTQVDEGFEGTVDCHFGNMLKKDRKGNMRTLSQAADKVRRMNILVGIFDLHGPTLFLEYTGKLTKALLGFMSTSRTAIIPISQLNPMLSQLMWSSDAQIVKLRVVITTSKRGPCGGEQEYVLDPKFTVKKEKARLNPFKKAAQ</sequence>
<dbReference type="InterPro" id="IPR055413">
    <property type="entry name" value="Matrix_Paramyxo_C"/>
</dbReference>
<dbReference type="InterPro" id="IPR042540">
    <property type="entry name" value="Matrix_N"/>
</dbReference>
<evidence type="ECO:0000256" key="4">
    <source>
        <dbReference type="ARBA" id="ARBA00023311"/>
    </source>
</evidence>
<evidence type="ECO:0000313" key="8">
    <source>
        <dbReference type="EMBL" id="AXP33449.1"/>
    </source>
</evidence>
<evidence type="ECO:0000259" key="6">
    <source>
        <dbReference type="Pfam" id="PF23765"/>
    </source>
</evidence>
<keyword evidence="4" id="KW-0468">Viral matrix protein</keyword>
<evidence type="ECO:0000313" key="7">
    <source>
        <dbReference type="EMBL" id="ANV82502.1"/>
    </source>
</evidence>
<dbReference type="Pfam" id="PF23765">
    <property type="entry name" value="Matrix_Paramyxo_C"/>
    <property type="match status" value="1"/>
</dbReference>
<evidence type="ECO:0000256" key="3">
    <source>
        <dbReference type="ARBA" id="ARBA00022844"/>
    </source>
</evidence>
<dbReference type="Gene3D" id="2.70.20.60">
    <property type="entry name" value="Viral matrix protein, C-terminal domain"/>
    <property type="match status" value="1"/>
</dbReference>
<dbReference type="EMBL" id="MK310205">
    <property type="protein sequence ID" value="QHI45395.1"/>
    <property type="molecule type" value="Viral_cRNA"/>
</dbReference>
<organism evidence="7">
    <name type="scientific">avian paramyxovirus 4</name>
    <dbReference type="NCBI Taxonomy" id="28274"/>
    <lineage>
        <taxon>Viruses</taxon>
        <taxon>Riboviria</taxon>
        <taxon>Orthornavirae</taxon>
        <taxon>Negarnaviricota</taxon>
        <taxon>Haploviricotina</taxon>
        <taxon>Monjiviricetes</taxon>
        <taxon>Mononegavirales</taxon>
        <taxon>Paramyxoviridae</taxon>
        <taxon>Avulavirinae</taxon>
        <taxon>Paraavulavirus</taxon>
        <taxon>Paraavulavirus hongkongense</taxon>
    </lineage>
</organism>
<dbReference type="InterPro" id="IPR042539">
    <property type="entry name" value="Matrix_C"/>
</dbReference>
<dbReference type="Gene3D" id="2.70.20.50">
    <property type="entry name" value="Viral matrix protein, N-terminal domain"/>
    <property type="match status" value="1"/>
</dbReference>
<dbReference type="GO" id="GO:0039660">
    <property type="term" value="F:structural constituent of virion"/>
    <property type="evidence" value="ECO:0007669"/>
    <property type="project" value="UniProtKB-KW"/>
</dbReference>
<feature type="domain" description="Matrix protein N-terminal" evidence="5">
    <location>
        <begin position="17"/>
        <end position="185"/>
    </location>
</feature>
<dbReference type="Pfam" id="PF00661">
    <property type="entry name" value="Matrix_Paramyxo_N"/>
    <property type="match status" value="1"/>
</dbReference>
<reference evidence="7" key="1">
    <citation type="submission" date="2016-01" db="EMBL/GenBank/DDBJ databases">
        <title>Avian paramyxovirus serotype 4 isolated from a wild common murre in the Far Eastern Federal District of Russian Federation.</title>
        <authorList>
            <person name="Shchelkanov M.Y."/>
            <person name="Galkina I.V."/>
            <person name="Yurchenko K.S."/>
            <person name="Shestopalov A.M."/>
            <person name="Alikina T.Y."/>
            <person name="Kabilov M.R."/>
        </authorList>
    </citation>
    <scope>NUCLEOTIDE SEQUENCE</scope>
    <source>
        <strain evidence="7">Uria_aalge/Russia/Tyuleniy_Island/115/2015</strain>
    </source>
</reference>
<accession>A0A1B1TJP3</accession>
<comment type="subcellular location">
    <subcellularLocation>
        <location evidence="1">Virion</location>
    </subcellularLocation>
</comment>
<protein>
    <recommendedName>
        <fullName evidence="2">Matrix protein</fullName>
    </recommendedName>
</protein>
<dbReference type="EMBL" id="MF766468">
    <property type="protein sequence ID" value="AXP33449.1"/>
    <property type="molecule type" value="Viral_cRNA"/>
</dbReference>
<reference evidence="8" key="2">
    <citation type="submission" date="2017-08" db="EMBL/GenBank/DDBJ databases">
        <title>Complete Genome Sequence of the Avian Paramyxovirus Serotype 4 Strain gadwall/CH06/2016.</title>
        <authorList>
            <person name="Liu J."/>
            <person name="Zhang H."/>
            <person name="Wang X."/>
            <person name="T M."/>
        </authorList>
    </citation>
    <scope>NUCLEOTIDE SEQUENCE</scope>
    <source>
        <strain evidence="8">APMV-4/gadwall/CH06/2016</strain>
    </source>
</reference>
<feature type="domain" description="Matrix protein C-terminal Paramyxoviridae" evidence="6">
    <location>
        <begin position="191"/>
        <end position="336"/>
    </location>
</feature>
<gene>
    <name evidence="7" type="primary">M</name>
</gene>
<evidence type="ECO:0000256" key="2">
    <source>
        <dbReference type="ARBA" id="ARBA00017678"/>
    </source>
</evidence>
<dbReference type="EMBL" id="KU601399">
    <property type="protein sequence ID" value="ANV82502.1"/>
    <property type="molecule type" value="Viral_cRNA"/>
</dbReference>
<dbReference type="GO" id="GO:0044423">
    <property type="term" value="C:virion component"/>
    <property type="evidence" value="ECO:0007669"/>
    <property type="project" value="UniProtKB-KW"/>
</dbReference>
<evidence type="ECO:0000256" key="1">
    <source>
        <dbReference type="ARBA" id="ARBA00004328"/>
    </source>
</evidence>
<dbReference type="GO" id="GO:0019068">
    <property type="term" value="P:virion assembly"/>
    <property type="evidence" value="ECO:0007669"/>
    <property type="project" value="InterPro"/>
</dbReference>
<evidence type="ECO:0000313" key="9">
    <source>
        <dbReference type="EMBL" id="QHI45395.1"/>
    </source>
</evidence>
<reference evidence="9" key="3">
    <citation type="submission" date="2018-12" db="EMBL/GenBank/DDBJ databases">
        <authorList>
            <person name="Yuan Y."/>
            <person name="Wang L."/>
        </authorList>
    </citation>
    <scope>NUCLEOTIDE SEQUENCE</scope>
    <source>
        <strain evidence="9">APMV-4/Duck/China/SDQY/2017</strain>
        <strain evidence="9">YQ17</strain>
    </source>
</reference>
<name>A0A1B1TJP3_9MONO</name>
<proteinExistence type="predicted"/>
<dbReference type="InterPro" id="IPR000982">
    <property type="entry name" value="Matrix_Paramyxo_N"/>
</dbReference>